<evidence type="ECO:0000313" key="2">
    <source>
        <dbReference type="Proteomes" id="UP000014803"/>
    </source>
</evidence>
<dbReference type="AlphaFoldDB" id="S4Y4B7"/>
<dbReference type="PATRIC" id="fig|1254432.3.peg.8453"/>
<name>S4Y4B7_SORCE</name>
<gene>
    <name evidence="1" type="ORF">SCE1572_37320</name>
</gene>
<proteinExistence type="predicted"/>
<evidence type="ECO:0000313" key="1">
    <source>
        <dbReference type="EMBL" id="AGP39659.1"/>
    </source>
</evidence>
<dbReference type="EMBL" id="CP003969">
    <property type="protein sequence ID" value="AGP39659.1"/>
    <property type="molecule type" value="Genomic_DNA"/>
</dbReference>
<sequence length="40" mass="4401">MMSFANRHPRVAGGMTLTAAEVEAILLGAIRRRSEEEEPC</sequence>
<protein>
    <submittedName>
        <fullName evidence="1">Uncharacterized protein</fullName>
    </submittedName>
</protein>
<dbReference type="Proteomes" id="UP000014803">
    <property type="component" value="Chromosome"/>
</dbReference>
<dbReference type="RefSeq" id="WP_020739349.1">
    <property type="nucleotide sequence ID" value="NC_021658.1"/>
</dbReference>
<accession>S4Y4B7</accession>
<dbReference type="STRING" id="1254432.SCE1572_37320"/>
<dbReference type="HOGENOM" id="CLU_3296648_0_0_7"/>
<dbReference type="KEGG" id="scu:SCE1572_37320"/>
<reference evidence="1 2" key="1">
    <citation type="journal article" date="2013" name="Sci. Rep.">
        <title>Extraordinary expansion of a Sorangium cellulosum genome from an alkaline milieu.</title>
        <authorList>
            <person name="Han K."/>
            <person name="Li Z.F."/>
            <person name="Peng R."/>
            <person name="Zhu L.P."/>
            <person name="Zhou T."/>
            <person name="Wang L.G."/>
            <person name="Li S.G."/>
            <person name="Zhang X.B."/>
            <person name="Hu W."/>
            <person name="Wu Z.H."/>
            <person name="Qin N."/>
            <person name="Li Y.Z."/>
        </authorList>
    </citation>
    <scope>NUCLEOTIDE SEQUENCE [LARGE SCALE GENOMIC DNA]</scope>
    <source>
        <strain evidence="1 2">So0157-2</strain>
    </source>
</reference>
<organism evidence="1 2">
    <name type="scientific">Sorangium cellulosum So0157-2</name>
    <dbReference type="NCBI Taxonomy" id="1254432"/>
    <lineage>
        <taxon>Bacteria</taxon>
        <taxon>Pseudomonadati</taxon>
        <taxon>Myxococcota</taxon>
        <taxon>Polyangia</taxon>
        <taxon>Polyangiales</taxon>
        <taxon>Polyangiaceae</taxon>
        <taxon>Sorangium</taxon>
    </lineage>
</organism>